<dbReference type="InterPro" id="IPR021313">
    <property type="entry name" value="DUF2909"/>
</dbReference>
<feature type="transmembrane region" description="Helical" evidence="1">
    <location>
        <begin position="6"/>
        <end position="30"/>
    </location>
</feature>
<proteinExistence type="predicted"/>
<dbReference type="Proteomes" id="UP000184268">
    <property type="component" value="Unassembled WGS sequence"/>
</dbReference>
<protein>
    <recommendedName>
        <fullName evidence="4">DUF2909 domain-containing protein</fullName>
    </recommendedName>
</protein>
<organism evidence="2 3">
    <name type="scientific">Ferrimonas marina</name>
    <dbReference type="NCBI Taxonomy" id="299255"/>
    <lineage>
        <taxon>Bacteria</taxon>
        <taxon>Pseudomonadati</taxon>
        <taxon>Pseudomonadota</taxon>
        <taxon>Gammaproteobacteria</taxon>
        <taxon>Alteromonadales</taxon>
        <taxon>Ferrimonadaceae</taxon>
        <taxon>Ferrimonas</taxon>
    </lineage>
</organism>
<evidence type="ECO:0000256" key="1">
    <source>
        <dbReference type="SAM" id="Phobius"/>
    </source>
</evidence>
<evidence type="ECO:0000313" key="2">
    <source>
        <dbReference type="EMBL" id="SHI02874.1"/>
    </source>
</evidence>
<dbReference type="AlphaFoldDB" id="A0A1M5XTL1"/>
<dbReference type="RefSeq" id="WP_067659551.1">
    <property type="nucleotide sequence ID" value="NZ_FQXG01000006.1"/>
</dbReference>
<sequence length="68" mass="7549">MVTLIKGIIVLLLLYILFNLVWAGVAMIRGKRPMTHYLGRRVAFSALVMLLLLVALGAGVLPMNPRPY</sequence>
<keyword evidence="1" id="KW-0812">Transmembrane</keyword>
<gene>
    <name evidence="2" type="ORF">SAMN02745129_3671</name>
</gene>
<evidence type="ECO:0000313" key="3">
    <source>
        <dbReference type="Proteomes" id="UP000184268"/>
    </source>
</evidence>
<dbReference type="EMBL" id="FQXG01000006">
    <property type="protein sequence ID" value="SHI02874.1"/>
    <property type="molecule type" value="Genomic_DNA"/>
</dbReference>
<evidence type="ECO:0008006" key="4">
    <source>
        <dbReference type="Google" id="ProtNLM"/>
    </source>
</evidence>
<keyword evidence="3" id="KW-1185">Reference proteome</keyword>
<keyword evidence="1" id="KW-1133">Transmembrane helix</keyword>
<dbReference type="STRING" id="299255.SAMN02745129_3671"/>
<accession>A0A1M5XTL1</accession>
<name>A0A1M5XTL1_9GAMM</name>
<dbReference type="Pfam" id="PF11137">
    <property type="entry name" value="DUF2909"/>
    <property type="match status" value="1"/>
</dbReference>
<reference evidence="2 3" key="1">
    <citation type="submission" date="2016-11" db="EMBL/GenBank/DDBJ databases">
        <authorList>
            <person name="Jaros S."/>
            <person name="Januszkiewicz K."/>
            <person name="Wedrychowicz H."/>
        </authorList>
    </citation>
    <scope>NUCLEOTIDE SEQUENCE [LARGE SCALE GENOMIC DNA]</scope>
    <source>
        <strain evidence="2 3">DSM 16917</strain>
    </source>
</reference>
<keyword evidence="1" id="KW-0472">Membrane</keyword>
<feature type="transmembrane region" description="Helical" evidence="1">
    <location>
        <begin position="42"/>
        <end position="61"/>
    </location>
</feature>